<evidence type="ECO:0008006" key="4">
    <source>
        <dbReference type="Google" id="ProtNLM"/>
    </source>
</evidence>
<accession>A0A430R4T9</accession>
<keyword evidence="1" id="KW-1133">Transmembrane helix</keyword>
<sequence>MWWRLGFIGALLGVLGVHLGFPVYPWGLYVYAGGLVLDLWTTLEALDLGGREENPLARVFLRLGIWGLPFMSLLILLLTGATWGFFQAAFVLGMVHLVAGSNNLRGLLRLSAS</sequence>
<proteinExistence type="predicted"/>
<feature type="transmembrane region" description="Helical" evidence="1">
    <location>
        <begin position="59"/>
        <end position="78"/>
    </location>
</feature>
<keyword evidence="1" id="KW-0812">Transmembrane</keyword>
<protein>
    <recommendedName>
        <fullName evidence="4">DUF5658 domain-containing protein</fullName>
    </recommendedName>
</protein>
<keyword evidence="1" id="KW-0472">Membrane</keyword>
<evidence type="ECO:0000256" key="1">
    <source>
        <dbReference type="SAM" id="Phobius"/>
    </source>
</evidence>
<dbReference type="AlphaFoldDB" id="A0A430R4T9"/>
<evidence type="ECO:0000313" key="2">
    <source>
        <dbReference type="EMBL" id="RTH02410.1"/>
    </source>
</evidence>
<comment type="caution">
    <text evidence="2">The sequence shown here is derived from an EMBL/GenBank/DDBJ whole genome shotgun (WGS) entry which is preliminary data.</text>
</comment>
<organism evidence="2 3">
    <name type="scientific">Thermus scotoductus</name>
    <dbReference type="NCBI Taxonomy" id="37636"/>
    <lineage>
        <taxon>Bacteria</taxon>
        <taxon>Thermotogati</taxon>
        <taxon>Deinococcota</taxon>
        <taxon>Deinococci</taxon>
        <taxon>Thermales</taxon>
        <taxon>Thermaceae</taxon>
        <taxon>Thermus</taxon>
    </lineage>
</organism>
<dbReference type="RefSeq" id="WP_126200716.1">
    <property type="nucleotide sequence ID" value="NZ_PELP01000341.1"/>
</dbReference>
<name>A0A430R4T9_THESC</name>
<reference evidence="2 3" key="1">
    <citation type="journal article" date="2019" name="Extremophiles">
        <title>Biogeography of thermophiles and predominance of Thermus scotoductus in domestic water heaters.</title>
        <authorList>
            <person name="Wilpiszeski R.L."/>
            <person name="Zhang Z."/>
            <person name="House C.H."/>
        </authorList>
    </citation>
    <scope>NUCLEOTIDE SEQUENCE [LARGE SCALE GENOMIC DNA]</scope>
    <source>
        <strain evidence="2 3">34_S34</strain>
    </source>
</reference>
<dbReference type="EMBL" id="PELP01000341">
    <property type="protein sequence ID" value="RTH02410.1"/>
    <property type="molecule type" value="Genomic_DNA"/>
</dbReference>
<evidence type="ECO:0000313" key="3">
    <source>
        <dbReference type="Proteomes" id="UP000286734"/>
    </source>
</evidence>
<dbReference type="Proteomes" id="UP000286734">
    <property type="component" value="Unassembled WGS sequence"/>
</dbReference>
<gene>
    <name evidence="2" type="ORF">CSW47_10725</name>
</gene>